<evidence type="ECO:0000313" key="3">
    <source>
        <dbReference type="Proteomes" id="UP000002207"/>
    </source>
</evidence>
<dbReference type="EMBL" id="CP001472">
    <property type="protein sequence ID" value="ACO33451.1"/>
    <property type="molecule type" value="Genomic_DNA"/>
</dbReference>
<evidence type="ECO:0000313" key="2">
    <source>
        <dbReference type="EMBL" id="ACO33451.1"/>
    </source>
</evidence>
<dbReference type="HOGENOM" id="CLU_2566021_0_0_0"/>
<sequence>MISSLPFTFQAAGLRQSPQPKASSSGDSSGVPHTRQITVAQSPHTSGSSTARLQVGHHSASRFSTEEGFCSAGGRFSAGLP</sequence>
<dbReference type="KEGG" id="aca:ACP_0723"/>
<feature type="compositionally biased region" description="Polar residues" evidence="1">
    <location>
        <begin position="35"/>
        <end position="52"/>
    </location>
</feature>
<dbReference type="AlphaFoldDB" id="C1F263"/>
<feature type="region of interest" description="Disordered" evidence="1">
    <location>
        <begin position="1"/>
        <end position="81"/>
    </location>
</feature>
<gene>
    <name evidence="2" type="ordered locus">ACP_0723</name>
</gene>
<dbReference type="STRING" id="240015.ACP_0723"/>
<accession>C1F263</accession>
<organism evidence="2 3">
    <name type="scientific">Acidobacterium capsulatum (strain ATCC 51196 / DSM 11244 / BCRC 80197 / JCM 7670 / NBRC 15755 / NCIMB 13165 / 161)</name>
    <dbReference type="NCBI Taxonomy" id="240015"/>
    <lineage>
        <taxon>Bacteria</taxon>
        <taxon>Pseudomonadati</taxon>
        <taxon>Acidobacteriota</taxon>
        <taxon>Terriglobia</taxon>
        <taxon>Terriglobales</taxon>
        <taxon>Acidobacteriaceae</taxon>
        <taxon>Acidobacterium</taxon>
    </lineage>
</organism>
<evidence type="ECO:0000256" key="1">
    <source>
        <dbReference type="SAM" id="MobiDB-lite"/>
    </source>
</evidence>
<keyword evidence="3" id="KW-1185">Reference proteome</keyword>
<protein>
    <submittedName>
        <fullName evidence="2">Uncharacterized protein</fullName>
    </submittedName>
</protein>
<dbReference type="InParanoid" id="C1F263"/>
<dbReference type="Proteomes" id="UP000002207">
    <property type="component" value="Chromosome"/>
</dbReference>
<reference evidence="2 3" key="1">
    <citation type="journal article" date="2009" name="Appl. Environ. Microbiol.">
        <title>Three genomes from the phylum Acidobacteria provide insight into the lifestyles of these microorganisms in soils.</title>
        <authorList>
            <person name="Ward N.L."/>
            <person name="Challacombe J.F."/>
            <person name="Janssen P.H."/>
            <person name="Henrissat B."/>
            <person name="Coutinho P.M."/>
            <person name="Wu M."/>
            <person name="Xie G."/>
            <person name="Haft D.H."/>
            <person name="Sait M."/>
            <person name="Badger J."/>
            <person name="Barabote R.D."/>
            <person name="Bradley B."/>
            <person name="Brettin T.S."/>
            <person name="Brinkac L.M."/>
            <person name="Bruce D."/>
            <person name="Creasy T."/>
            <person name="Daugherty S.C."/>
            <person name="Davidsen T.M."/>
            <person name="DeBoy R.T."/>
            <person name="Detter J.C."/>
            <person name="Dodson R.J."/>
            <person name="Durkin A.S."/>
            <person name="Ganapathy A."/>
            <person name="Gwinn-Giglio M."/>
            <person name="Han C.S."/>
            <person name="Khouri H."/>
            <person name="Kiss H."/>
            <person name="Kothari S.P."/>
            <person name="Madupu R."/>
            <person name="Nelson K.E."/>
            <person name="Nelson W.C."/>
            <person name="Paulsen I."/>
            <person name="Penn K."/>
            <person name="Ren Q."/>
            <person name="Rosovitz M.J."/>
            <person name="Selengut J.D."/>
            <person name="Shrivastava S."/>
            <person name="Sullivan S.A."/>
            <person name="Tapia R."/>
            <person name="Thompson L.S."/>
            <person name="Watkins K.L."/>
            <person name="Yang Q."/>
            <person name="Yu C."/>
            <person name="Zafar N."/>
            <person name="Zhou L."/>
            <person name="Kuske C.R."/>
        </authorList>
    </citation>
    <scope>NUCLEOTIDE SEQUENCE [LARGE SCALE GENOMIC DNA]</scope>
    <source>
        <strain evidence="3">ATCC 51196 / DSM 11244 / BCRC 80197 / JCM 7670 / NBRC 15755 / NCIMB 13165 / 161</strain>
    </source>
</reference>
<proteinExistence type="predicted"/>
<name>C1F263_ACIC5</name>
<feature type="compositionally biased region" description="Polar residues" evidence="1">
    <location>
        <begin position="16"/>
        <end position="28"/>
    </location>
</feature>